<dbReference type="Gene3D" id="1.20.120.1530">
    <property type="match status" value="1"/>
</dbReference>
<protein>
    <recommendedName>
        <fullName evidence="12">Methyl-accepting chemotaxis protein</fullName>
    </recommendedName>
</protein>
<dbReference type="GO" id="GO:0004888">
    <property type="term" value="F:transmembrane signaling receptor activity"/>
    <property type="evidence" value="ECO:0007669"/>
    <property type="project" value="InterPro"/>
</dbReference>
<evidence type="ECO:0000313" key="11">
    <source>
        <dbReference type="Proteomes" id="UP000501726"/>
    </source>
</evidence>
<dbReference type="AlphaFoldDB" id="A0A6F8PYI0"/>
<comment type="subcellular location">
    <subcellularLocation>
        <location evidence="1">Membrane</location>
    </subcellularLocation>
</comment>
<evidence type="ECO:0000256" key="1">
    <source>
        <dbReference type="ARBA" id="ARBA00004370"/>
    </source>
</evidence>
<name>A0A6F8PYI0_9GAMM</name>
<evidence type="ECO:0000259" key="8">
    <source>
        <dbReference type="PROSITE" id="PS50111"/>
    </source>
</evidence>
<dbReference type="GO" id="GO:0007165">
    <property type="term" value="P:signal transduction"/>
    <property type="evidence" value="ECO:0007669"/>
    <property type="project" value="UniProtKB-KW"/>
</dbReference>
<dbReference type="FunFam" id="1.10.287.950:FF:000001">
    <property type="entry name" value="Methyl-accepting chemotaxis sensory transducer"/>
    <property type="match status" value="1"/>
</dbReference>
<dbReference type="CDD" id="cd11386">
    <property type="entry name" value="MCP_signal"/>
    <property type="match status" value="1"/>
</dbReference>
<dbReference type="SUPFAM" id="SSF58104">
    <property type="entry name" value="Methyl-accepting chemotaxis protein (MCP) signaling domain"/>
    <property type="match status" value="1"/>
</dbReference>
<comment type="similarity">
    <text evidence="4">Belongs to the methyl-accepting chemotaxis (MCP) protein family.</text>
</comment>
<dbReference type="InterPro" id="IPR003660">
    <property type="entry name" value="HAMP_dom"/>
</dbReference>
<dbReference type="InterPro" id="IPR051310">
    <property type="entry name" value="MCP_chemotaxis"/>
</dbReference>
<evidence type="ECO:0000256" key="7">
    <source>
        <dbReference type="SAM" id="MobiDB-lite"/>
    </source>
</evidence>
<dbReference type="KEGG" id="tse:THMIRHAS_24270"/>
<proteinExistence type="inferred from homology"/>
<evidence type="ECO:0000259" key="9">
    <source>
        <dbReference type="PROSITE" id="PS50885"/>
    </source>
</evidence>
<feature type="domain" description="HAMP" evidence="9">
    <location>
        <begin position="93"/>
        <end position="146"/>
    </location>
</feature>
<dbReference type="GO" id="GO:0006935">
    <property type="term" value="P:chemotaxis"/>
    <property type="evidence" value="ECO:0007669"/>
    <property type="project" value="InterPro"/>
</dbReference>
<dbReference type="Proteomes" id="UP000501726">
    <property type="component" value="Chromosome"/>
</dbReference>
<keyword evidence="6" id="KW-0175">Coiled coil</keyword>
<evidence type="ECO:0000256" key="6">
    <source>
        <dbReference type="SAM" id="Coils"/>
    </source>
</evidence>
<dbReference type="PROSITE" id="PS50885">
    <property type="entry name" value="HAMP"/>
    <property type="match status" value="1"/>
</dbReference>
<gene>
    <name evidence="10" type="ORF">THMIRHAS_24270</name>
</gene>
<keyword evidence="11" id="KW-1185">Reference proteome</keyword>
<evidence type="ECO:0000256" key="3">
    <source>
        <dbReference type="ARBA" id="ARBA00023224"/>
    </source>
</evidence>
<dbReference type="Gene3D" id="1.10.287.950">
    <property type="entry name" value="Methyl-accepting chemotaxis protein"/>
    <property type="match status" value="1"/>
</dbReference>
<reference evidence="11" key="1">
    <citation type="submission" date="2019-11" db="EMBL/GenBank/DDBJ databases">
        <title>Isolation and characterization of two novel species in the genus Thiomicrorhabdus.</title>
        <authorList>
            <person name="Mochizuki J."/>
            <person name="Kojima H."/>
            <person name="Fukui M."/>
        </authorList>
    </citation>
    <scope>NUCLEOTIDE SEQUENCE [LARGE SCALE GENOMIC DNA]</scope>
    <source>
        <strain evidence="11">aks77</strain>
    </source>
</reference>
<keyword evidence="2" id="KW-0488">Methylation</keyword>
<dbReference type="Pfam" id="PF00015">
    <property type="entry name" value="MCPsignal"/>
    <property type="match status" value="1"/>
</dbReference>
<dbReference type="EMBL" id="AP021889">
    <property type="protein sequence ID" value="BBP47054.1"/>
    <property type="molecule type" value="Genomic_DNA"/>
</dbReference>
<evidence type="ECO:0000256" key="2">
    <source>
        <dbReference type="ARBA" id="ARBA00022481"/>
    </source>
</evidence>
<sequence length="455" mass="48339">MNASADSVSFMMDELSKVMEALHNGKFDIKMDKRVPRGFSKQVEDALDSINQVIVEINGAMQDINQGDFEGEITVDARGALLNLKTNVNGSLKNMAQAINALSEVVSAQAAGDLTKELPSGTFKGQLHDLKNAINYSSAKVREVVQVAIEASQVVSGAAQEVSQGSLELNQSVQQQAAALEQTSATMNQMNSQVQSSRDNAKEATQVAKTVQNKAHDGVGVMNQTITAMTAIEESSHKISDIISLIDGIAFQTNLLALNAAVEAARAGEHGRGFAVVAGEVRNLAQKSAEAAKDIKVLIDETVQRVGQGSRLATEAGQMLNDINTSIESVTKMMDEIAQAAAEQADGVHQAITQIDGVTQQNAALVEETSAASESLSEQARLLQKEMSFFRIGAYSVHKSVTLSASKTASKPVAKPVQTITPKPTEKTLTSLTKATGPKALVVKSQGKSDEWAEF</sequence>
<dbReference type="PRINTS" id="PR00260">
    <property type="entry name" value="CHEMTRNSDUCR"/>
</dbReference>
<evidence type="ECO:0000313" key="10">
    <source>
        <dbReference type="EMBL" id="BBP47054.1"/>
    </source>
</evidence>
<evidence type="ECO:0000256" key="5">
    <source>
        <dbReference type="PROSITE-ProRule" id="PRU00284"/>
    </source>
</evidence>
<dbReference type="PROSITE" id="PS50111">
    <property type="entry name" value="CHEMOTAXIS_TRANSDUC_2"/>
    <property type="match status" value="1"/>
</dbReference>
<feature type="domain" description="Methyl-accepting transducer" evidence="8">
    <location>
        <begin position="151"/>
        <end position="377"/>
    </location>
</feature>
<evidence type="ECO:0008006" key="12">
    <source>
        <dbReference type="Google" id="ProtNLM"/>
    </source>
</evidence>
<dbReference type="PANTHER" id="PTHR43531">
    <property type="entry name" value="PROTEIN ICFG"/>
    <property type="match status" value="1"/>
</dbReference>
<dbReference type="PANTHER" id="PTHR43531:SF14">
    <property type="entry name" value="METHYL-ACCEPTING CHEMOTAXIS PROTEIN I-RELATED"/>
    <property type="match status" value="1"/>
</dbReference>
<dbReference type="InterPro" id="IPR004090">
    <property type="entry name" value="Chemotax_Me-accpt_rcpt"/>
</dbReference>
<feature type="coiled-coil region" evidence="6">
    <location>
        <begin position="180"/>
        <end position="207"/>
    </location>
</feature>
<dbReference type="GO" id="GO:0005886">
    <property type="term" value="C:plasma membrane"/>
    <property type="evidence" value="ECO:0007669"/>
    <property type="project" value="TreeGrafter"/>
</dbReference>
<dbReference type="SMART" id="SM00283">
    <property type="entry name" value="MA"/>
    <property type="match status" value="1"/>
</dbReference>
<evidence type="ECO:0000256" key="4">
    <source>
        <dbReference type="ARBA" id="ARBA00029447"/>
    </source>
</evidence>
<feature type="region of interest" description="Disordered" evidence="7">
    <location>
        <begin position="415"/>
        <end position="434"/>
    </location>
</feature>
<accession>A0A6F8PYI0</accession>
<organism evidence="10 11">
    <name type="scientific">Thiosulfatimonas sediminis</name>
    <dbReference type="NCBI Taxonomy" id="2675054"/>
    <lineage>
        <taxon>Bacteria</taxon>
        <taxon>Pseudomonadati</taxon>
        <taxon>Pseudomonadota</taxon>
        <taxon>Gammaproteobacteria</taxon>
        <taxon>Thiotrichales</taxon>
        <taxon>Piscirickettsiaceae</taxon>
        <taxon>Thiosulfatimonas</taxon>
    </lineage>
</organism>
<feature type="compositionally biased region" description="Polar residues" evidence="7">
    <location>
        <begin position="418"/>
        <end position="434"/>
    </location>
</feature>
<keyword evidence="3 5" id="KW-0807">Transducer</keyword>
<dbReference type="InterPro" id="IPR004089">
    <property type="entry name" value="MCPsignal_dom"/>
</dbReference>